<dbReference type="AlphaFoldDB" id="H1YEU2"/>
<dbReference type="InterPro" id="IPR050740">
    <property type="entry name" value="Aldehyde_DH_Superfamily"/>
</dbReference>
<protein>
    <submittedName>
        <fullName evidence="3">Aldehyde Dehydrogenase</fullName>
    </submittedName>
</protein>
<dbReference type="GO" id="GO:0016620">
    <property type="term" value="F:oxidoreductase activity, acting on the aldehyde or oxo group of donors, NAD or NADP as acceptor"/>
    <property type="evidence" value="ECO:0007669"/>
    <property type="project" value="InterPro"/>
</dbReference>
<dbReference type="PANTHER" id="PTHR43353:SF3">
    <property type="entry name" value="ALDEHYDE DEHYDROGENASE-RELATED"/>
    <property type="match status" value="1"/>
</dbReference>
<feature type="domain" description="Aldehyde dehydrogenase" evidence="2">
    <location>
        <begin position="14"/>
        <end position="466"/>
    </location>
</feature>
<dbReference type="SUPFAM" id="SSF53720">
    <property type="entry name" value="ALDH-like"/>
    <property type="match status" value="1"/>
</dbReference>
<evidence type="ECO:0000259" key="2">
    <source>
        <dbReference type="Pfam" id="PF00171"/>
    </source>
</evidence>
<dbReference type="PANTHER" id="PTHR43353">
    <property type="entry name" value="SUCCINATE-SEMIALDEHYDE DEHYDROGENASE, MITOCHONDRIAL"/>
    <property type="match status" value="1"/>
</dbReference>
<dbReference type="InterPro" id="IPR016162">
    <property type="entry name" value="Ald_DH_N"/>
</dbReference>
<accession>H1YEU2</accession>
<dbReference type="InterPro" id="IPR015590">
    <property type="entry name" value="Aldehyde_DH_dom"/>
</dbReference>
<dbReference type="HOGENOM" id="CLU_027555_0_0_10"/>
<dbReference type="Proteomes" id="UP000002774">
    <property type="component" value="Chromosome"/>
</dbReference>
<dbReference type="RefSeq" id="WP_008503907.1">
    <property type="nucleotide sequence ID" value="NZ_CM001403.1"/>
</dbReference>
<reference evidence="3" key="1">
    <citation type="submission" date="2011-09" db="EMBL/GenBank/DDBJ databases">
        <title>The permanent draft genome of Mucilaginibacter paludis DSM 18603.</title>
        <authorList>
            <consortium name="US DOE Joint Genome Institute (JGI-PGF)"/>
            <person name="Lucas S."/>
            <person name="Han J."/>
            <person name="Lapidus A."/>
            <person name="Bruce D."/>
            <person name="Goodwin L."/>
            <person name="Pitluck S."/>
            <person name="Peters L."/>
            <person name="Kyrpides N."/>
            <person name="Mavromatis K."/>
            <person name="Ivanova N."/>
            <person name="Mikhailova N."/>
            <person name="Held B."/>
            <person name="Detter J.C."/>
            <person name="Tapia R."/>
            <person name="Han C."/>
            <person name="Land M."/>
            <person name="Hauser L."/>
            <person name="Markowitz V."/>
            <person name="Cheng J.-F."/>
            <person name="Hugenholtz P."/>
            <person name="Woyke T."/>
            <person name="Wu D."/>
            <person name="Tindall B."/>
            <person name="Brambilla E."/>
            <person name="Klenk H.-P."/>
            <person name="Eisen J.A."/>
        </authorList>
    </citation>
    <scope>NUCLEOTIDE SEQUENCE [LARGE SCALE GENOMIC DNA]</scope>
    <source>
        <strain evidence="3">DSM 18603</strain>
    </source>
</reference>
<gene>
    <name evidence="3" type="ORF">Mucpa_0159</name>
</gene>
<sequence>MISGEHIIGFVASAEGGDIMTSINPANGEKIAEFIVATPAEVDRALEKAAAAFQVYRKKSGIEKAEYLEAIADEIMDLGDELITICCAESSLPKGRIEGERGRTTGQLKLFANLLREGSWLDARIETANPERLPLPKPDIRYIQIPLGPVVVFGASNFPLAFSVAGGDTASAFAAGCSVVVKAHPAHPATSWLIGKAIQKAARSTGMPDGVFSLLFGDGPILGSQLVKHPNVKAVAFTGSFGAGKAIYDLAVRREVPIPVYAEMGSTNPVFVLPQALQNHTELLAKGFSASVTLGVGQFCTNPGMLIYENSESAGIFNSKLEEEFTQTSGGVMLAANIYQSYNAGVAKHAATDGVETLAKGNHTDSHNTASPILFKIKSDALKAQPHLSEEVFGPTSMVVEATSRQDILDIARNLSGHLTATVHGTDADLIEYQDLLDILEQKAGRLLINGYPTGVEVCSAMVHGGPFPATTDSRSTSVGTAAINRFTRPVCYQNMPQALLADELKNTNPLGIWRLVNGLLSKDEI</sequence>
<proteinExistence type="predicted"/>
<dbReference type="Gene3D" id="3.40.605.10">
    <property type="entry name" value="Aldehyde Dehydrogenase, Chain A, domain 1"/>
    <property type="match status" value="1"/>
</dbReference>
<dbReference type="eggNOG" id="COG1012">
    <property type="taxonomic scope" value="Bacteria"/>
</dbReference>
<dbReference type="CDD" id="cd07129">
    <property type="entry name" value="ALDH_KGSADH"/>
    <property type="match status" value="1"/>
</dbReference>
<evidence type="ECO:0000313" key="4">
    <source>
        <dbReference type="Proteomes" id="UP000002774"/>
    </source>
</evidence>
<dbReference type="Gene3D" id="3.40.309.10">
    <property type="entry name" value="Aldehyde Dehydrogenase, Chain A, domain 2"/>
    <property type="match status" value="1"/>
</dbReference>
<dbReference type="InterPro" id="IPR016161">
    <property type="entry name" value="Ald_DH/histidinol_DH"/>
</dbReference>
<keyword evidence="1" id="KW-0560">Oxidoreductase</keyword>
<dbReference type="InterPro" id="IPR044151">
    <property type="entry name" value="ALDH_KGSADH"/>
</dbReference>
<name>H1YEU2_9SPHI</name>
<dbReference type="InterPro" id="IPR016163">
    <property type="entry name" value="Ald_DH_C"/>
</dbReference>
<evidence type="ECO:0000256" key="1">
    <source>
        <dbReference type="ARBA" id="ARBA00023002"/>
    </source>
</evidence>
<dbReference type="STRING" id="714943.Mucpa_0159"/>
<evidence type="ECO:0000313" key="3">
    <source>
        <dbReference type="EMBL" id="EHQ24359.1"/>
    </source>
</evidence>
<dbReference type="Pfam" id="PF00171">
    <property type="entry name" value="Aldedh"/>
    <property type="match status" value="1"/>
</dbReference>
<dbReference type="OrthoDB" id="9770537at2"/>
<keyword evidence="4" id="KW-1185">Reference proteome</keyword>
<organism evidence="3 4">
    <name type="scientific">Mucilaginibacter paludis DSM 18603</name>
    <dbReference type="NCBI Taxonomy" id="714943"/>
    <lineage>
        <taxon>Bacteria</taxon>
        <taxon>Pseudomonadati</taxon>
        <taxon>Bacteroidota</taxon>
        <taxon>Sphingobacteriia</taxon>
        <taxon>Sphingobacteriales</taxon>
        <taxon>Sphingobacteriaceae</taxon>
        <taxon>Mucilaginibacter</taxon>
    </lineage>
</organism>
<dbReference type="EMBL" id="CM001403">
    <property type="protein sequence ID" value="EHQ24359.1"/>
    <property type="molecule type" value="Genomic_DNA"/>
</dbReference>